<organism evidence="3 4">
    <name type="scientific">Didymella exigua CBS 183.55</name>
    <dbReference type="NCBI Taxonomy" id="1150837"/>
    <lineage>
        <taxon>Eukaryota</taxon>
        <taxon>Fungi</taxon>
        <taxon>Dikarya</taxon>
        <taxon>Ascomycota</taxon>
        <taxon>Pezizomycotina</taxon>
        <taxon>Dothideomycetes</taxon>
        <taxon>Pleosporomycetidae</taxon>
        <taxon>Pleosporales</taxon>
        <taxon>Pleosporineae</taxon>
        <taxon>Didymellaceae</taxon>
        <taxon>Didymella</taxon>
    </lineage>
</organism>
<accession>A0A6A5RAS4</accession>
<sequence>MRKEATTVSQRYSRWAFLRHCDCLSSSHTTASPVYLSWAILLHFHFIFLSTLKPHLAIVRSFAITSTYLLVQACLIASMSNCKPAAPLFPEQYSHPSRQAIIHAYKTRQRRVPRRPHLQHPHPREEEQPAGSQRHPEHRRCVHRYRIRR</sequence>
<dbReference type="AlphaFoldDB" id="A0A6A5RAS4"/>
<evidence type="ECO:0000256" key="2">
    <source>
        <dbReference type="SAM" id="Phobius"/>
    </source>
</evidence>
<feature type="region of interest" description="Disordered" evidence="1">
    <location>
        <begin position="108"/>
        <end position="139"/>
    </location>
</feature>
<keyword evidence="2" id="KW-0472">Membrane</keyword>
<evidence type="ECO:0000256" key="1">
    <source>
        <dbReference type="SAM" id="MobiDB-lite"/>
    </source>
</evidence>
<feature type="compositionally biased region" description="Basic residues" evidence="1">
    <location>
        <begin position="108"/>
        <end position="121"/>
    </location>
</feature>
<keyword evidence="2" id="KW-0812">Transmembrane</keyword>
<reference evidence="3" key="1">
    <citation type="journal article" date="2020" name="Stud. Mycol.">
        <title>101 Dothideomycetes genomes: a test case for predicting lifestyles and emergence of pathogens.</title>
        <authorList>
            <person name="Haridas S."/>
            <person name="Albert R."/>
            <person name="Binder M."/>
            <person name="Bloem J."/>
            <person name="Labutti K."/>
            <person name="Salamov A."/>
            <person name="Andreopoulos B."/>
            <person name="Baker S."/>
            <person name="Barry K."/>
            <person name="Bills G."/>
            <person name="Bluhm B."/>
            <person name="Cannon C."/>
            <person name="Castanera R."/>
            <person name="Culley D."/>
            <person name="Daum C."/>
            <person name="Ezra D."/>
            <person name="Gonzalez J."/>
            <person name="Henrissat B."/>
            <person name="Kuo A."/>
            <person name="Liang C."/>
            <person name="Lipzen A."/>
            <person name="Lutzoni F."/>
            <person name="Magnuson J."/>
            <person name="Mondo S."/>
            <person name="Nolan M."/>
            <person name="Ohm R."/>
            <person name="Pangilinan J."/>
            <person name="Park H.-J."/>
            <person name="Ramirez L."/>
            <person name="Alfaro M."/>
            <person name="Sun H."/>
            <person name="Tritt A."/>
            <person name="Yoshinaga Y."/>
            <person name="Zwiers L.-H."/>
            <person name="Turgeon B."/>
            <person name="Goodwin S."/>
            <person name="Spatafora J."/>
            <person name="Crous P."/>
            <person name="Grigoriev I."/>
        </authorList>
    </citation>
    <scope>NUCLEOTIDE SEQUENCE</scope>
    <source>
        <strain evidence="3">CBS 183.55</strain>
    </source>
</reference>
<evidence type="ECO:0000313" key="4">
    <source>
        <dbReference type="Proteomes" id="UP000800082"/>
    </source>
</evidence>
<feature type="transmembrane region" description="Helical" evidence="2">
    <location>
        <begin position="34"/>
        <end position="52"/>
    </location>
</feature>
<evidence type="ECO:0000313" key="3">
    <source>
        <dbReference type="EMBL" id="KAF1924164.1"/>
    </source>
</evidence>
<protein>
    <submittedName>
        <fullName evidence="3">Uncharacterized protein</fullName>
    </submittedName>
</protein>
<dbReference type="RefSeq" id="XP_033444417.1">
    <property type="nucleotide sequence ID" value="XM_033589068.1"/>
</dbReference>
<dbReference type="EMBL" id="ML978996">
    <property type="protein sequence ID" value="KAF1924164.1"/>
    <property type="molecule type" value="Genomic_DNA"/>
</dbReference>
<name>A0A6A5RAS4_9PLEO</name>
<gene>
    <name evidence="3" type="ORF">M421DRAFT_296089</name>
</gene>
<keyword evidence="4" id="KW-1185">Reference proteome</keyword>
<dbReference type="Proteomes" id="UP000800082">
    <property type="component" value="Unassembled WGS sequence"/>
</dbReference>
<proteinExistence type="predicted"/>
<keyword evidence="2" id="KW-1133">Transmembrane helix</keyword>
<dbReference type="GeneID" id="54346715"/>